<dbReference type="PROSITE" id="PS01162">
    <property type="entry name" value="QOR_ZETA_CRYSTAL"/>
    <property type="match status" value="1"/>
</dbReference>
<dbReference type="InterPro" id="IPR013149">
    <property type="entry name" value="ADH-like_C"/>
</dbReference>
<gene>
    <name evidence="4" type="ORF">MOV08_23555</name>
</gene>
<dbReference type="SUPFAM" id="SSF51735">
    <property type="entry name" value="NAD(P)-binding Rossmann-fold domains"/>
    <property type="match status" value="1"/>
</dbReference>
<dbReference type="SMART" id="SM00829">
    <property type="entry name" value="PKS_ER"/>
    <property type="match status" value="1"/>
</dbReference>
<name>A0ABY8AAX1_9ACTN</name>
<dbReference type="SUPFAM" id="SSF50129">
    <property type="entry name" value="GroES-like"/>
    <property type="match status" value="1"/>
</dbReference>
<dbReference type="InterPro" id="IPR013154">
    <property type="entry name" value="ADH-like_N"/>
</dbReference>
<evidence type="ECO:0000313" key="5">
    <source>
        <dbReference type="Proteomes" id="UP001218629"/>
    </source>
</evidence>
<feature type="domain" description="Enoyl reductase (ER)" evidence="3">
    <location>
        <begin position="10"/>
        <end position="322"/>
    </location>
</feature>
<dbReference type="Pfam" id="PF00107">
    <property type="entry name" value="ADH_zinc_N"/>
    <property type="match status" value="1"/>
</dbReference>
<dbReference type="InterPro" id="IPR036291">
    <property type="entry name" value="NAD(P)-bd_dom_sf"/>
</dbReference>
<sequence>MRRVRYYEYGGPDVLTIEEAEVPAPGPGEVLLRTEAIGANFVDTRMRRGPAAGPLFRRPLPGRLTGDVVGTVEAAGPGVDRELIGRQVATLSEDAFAEQVVADAQWLAPVPDGVDLGVASMLPMGAPVALRTLRTGQLAEGETVLVHSAAGGIGHLAVQLAKLLGAGKVIAAVGSPGKFDFVRSFGADAAVDYSADDWPERVREVAPGGVDLVLDSVGGEILRQSLDLLAPFGRVVVYGVAGSELLDVPVTSLFALRTVVGFSLLAWRAAAPERARAEMAELAGHAASGRLRTAVHARFPLADAPAVHRLIEERSHLGRILVLP</sequence>
<dbReference type="InterPro" id="IPR011032">
    <property type="entry name" value="GroES-like_sf"/>
</dbReference>
<accession>A0ABY8AAX1</accession>
<protein>
    <submittedName>
        <fullName evidence="4">Zinc-binding dehydrogenase</fullName>
    </submittedName>
</protein>
<dbReference type="Gene3D" id="3.40.50.720">
    <property type="entry name" value="NAD(P)-binding Rossmann-like Domain"/>
    <property type="match status" value="1"/>
</dbReference>
<proteinExistence type="predicted"/>
<evidence type="ECO:0000256" key="1">
    <source>
        <dbReference type="ARBA" id="ARBA00022857"/>
    </source>
</evidence>
<evidence type="ECO:0000259" key="3">
    <source>
        <dbReference type="SMART" id="SM00829"/>
    </source>
</evidence>
<evidence type="ECO:0000256" key="2">
    <source>
        <dbReference type="ARBA" id="ARBA00023002"/>
    </source>
</evidence>
<dbReference type="InterPro" id="IPR002364">
    <property type="entry name" value="Quin_OxRdtase/zeta-crystal_CS"/>
</dbReference>
<dbReference type="Proteomes" id="UP001218629">
    <property type="component" value="Chromosome"/>
</dbReference>
<keyword evidence="5" id="KW-1185">Reference proteome</keyword>
<keyword evidence="2" id="KW-0560">Oxidoreductase</keyword>
<dbReference type="RefSeq" id="WP_275308752.1">
    <property type="nucleotide sequence ID" value="NZ_CP095749.1"/>
</dbReference>
<reference evidence="4 5" key="1">
    <citation type="submission" date="2022-03" db="EMBL/GenBank/DDBJ databases">
        <title>Streptomyces yunnanensis P86,complete genome.</title>
        <authorList>
            <person name="Chen S."/>
            <person name="Zhang Q."/>
        </authorList>
    </citation>
    <scope>NUCLEOTIDE SEQUENCE [LARGE SCALE GENOMIC DNA]</scope>
    <source>
        <strain evidence="4 5">P86</strain>
    </source>
</reference>
<dbReference type="EMBL" id="CP095749">
    <property type="protein sequence ID" value="WEB41943.1"/>
    <property type="molecule type" value="Genomic_DNA"/>
</dbReference>
<dbReference type="PANTHER" id="PTHR48106">
    <property type="entry name" value="QUINONE OXIDOREDUCTASE PIG3-RELATED"/>
    <property type="match status" value="1"/>
</dbReference>
<dbReference type="InterPro" id="IPR020843">
    <property type="entry name" value="ER"/>
</dbReference>
<dbReference type="Gene3D" id="3.90.180.10">
    <property type="entry name" value="Medium-chain alcohol dehydrogenases, catalytic domain"/>
    <property type="match status" value="1"/>
</dbReference>
<dbReference type="Pfam" id="PF08240">
    <property type="entry name" value="ADH_N"/>
    <property type="match status" value="1"/>
</dbReference>
<evidence type="ECO:0000313" key="4">
    <source>
        <dbReference type="EMBL" id="WEB41943.1"/>
    </source>
</evidence>
<keyword evidence="1" id="KW-0521">NADP</keyword>
<dbReference type="PANTHER" id="PTHR48106:SF13">
    <property type="entry name" value="QUINONE OXIDOREDUCTASE-RELATED"/>
    <property type="match status" value="1"/>
</dbReference>
<organism evidence="4 5">
    <name type="scientific">Streptomyces yunnanensis</name>
    <dbReference type="NCBI Taxonomy" id="156453"/>
    <lineage>
        <taxon>Bacteria</taxon>
        <taxon>Bacillati</taxon>
        <taxon>Actinomycetota</taxon>
        <taxon>Actinomycetes</taxon>
        <taxon>Kitasatosporales</taxon>
        <taxon>Streptomycetaceae</taxon>
        <taxon>Streptomyces</taxon>
    </lineage>
</organism>